<dbReference type="PANTHER" id="PTHR42778">
    <property type="entry name" value="2-AMINOETHYLPHOSPHONATE--PYRUVATE TRANSAMINASE"/>
    <property type="match status" value="1"/>
</dbReference>
<evidence type="ECO:0000256" key="8">
    <source>
        <dbReference type="PIRSR" id="PIRSR000524-1"/>
    </source>
</evidence>
<comment type="cofactor">
    <cofactor evidence="1 7 9">
        <name>pyridoxal 5'-phosphate</name>
        <dbReference type="ChEBI" id="CHEBI:597326"/>
    </cofactor>
</comment>
<dbReference type="GO" id="GO:0019700">
    <property type="term" value="P:organic phosphonate catabolic process"/>
    <property type="evidence" value="ECO:0007669"/>
    <property type="project" value="UniProtKB-UniRule"/>
</dbReference>
<evidence type="ECO:0000313" key="12">
    <source>
        <dbReference type="Proteomes" id="UP000559404"/>
    </source>
</evidence>
<dbReference type="Gene3D" id="3.90.1150.10">
    <property type="entry name" value="Aspartate Aminotransferase, domain 1"/>
    <property type="match status" value="1"/>
</dbReference>
<accession>A0A838Y0B8</accession>
<sequence>MHDEPILLTPGPLTTSARVKQTLPQDWGSRDPAFVALTGRVLDGVREVAGAGADYAAVPVQGSGTFAVEAMLGTLVAPDVGVLVLVNGAYGQRIAEICRRIGRHHQVYEVAETEVHDMAELTRRLEDAPEIGFVAAVHCETTSGLLNPLAEIARTVREAGRELLVDSMSGFGALPIDASELAFAGLTASANKCLQGVPGLGFVLCRRELLDRCAGHAHSLVLDLYLQEQALAGDGQWRFTPPVQVMAALDAALAELAEEGGPSARLARYTENCDTLLAGMTQLGFVSALPRDRQAPVIVSFLEPQEGWFEFSRFYDALRQRGYAIYAGKMRQHGTFRVGTIGAITPETMHGFLEAVGAVITEMKQKLIA</sequence>
<evidence type="ECO:0000256" key="7">
    <source>
        <dbReference type="HAMAP-Rule" id="MF_01376"/>
    </source>
</evidence>
<dbReference type="GO" id="GO:0047304">
    <property type="term" value="F:2-aminoethylphosphonate-pyruvate transaminase activity"/>
    <property type="evidence" value="ECO:0007669"/>
    <property type="project" value="UniProtKB-UniRule"/>
</dbReference>
<dbReference type="SUPFAM" id="SSF53383">
    <property type="entry name" value="PLP-dependent transferases"/>
    <property type="match status" value="1"/>
</dbReference>
<dbReference type="NCBIfam" id="TIGR03301">
    <property type="entry name" value="PhnW-AepZ"/>
    <property type="match status" value="1"/>
</dbReference>
<dbReference type="HAMAP" id="MF_01376">
    <property type="entry name" value="PhnW_aminotrans_5"/>
    <property type="match status" value="1"/>
</dbReference>
<evidence type="ECO:0000256" key="9">
    <source>
        <dbReference type="PIRSR" id="PIRSR000524-50"/>
    </source>
</evidence>
<name>A0A838Y0B8_9HYPH</name>
<evidence type="ECO:0000256" key="6">
    <source>
        <dbReference type="ARBA" id="ARBA00049460"/>
    </source>
</evidence>
<comment type="similarity">
    <text evidence="7">Belongs to the class-V pyridoxal-phosphate-dependent aminotransferase family. PhnW subfamily.</text>
</comment>
<protein>
    <recommendedName>
        <fullName evidence="7">2-aminoethylphosphonate--pyruvate transaminase</fullName>
        <ecNumber evidence="7">2.6.1.37</ecNumber>
    </recommendedName>
    <alternativeName>
        <fullName evidence="7">2-aminoethylphosphonate aminotransferase</fullName>
    </alternativeName>
    <alternativeName>
        <fullName evidence="7">AEP transaminase</fullName>
        <shortName evidence="7">AEPT</shortName>
    </alternativeName>
</protein>
<comment type="function">
    <text evidence="7">Involved in phosphonate degradation.</text>
</comment>
<dbReference type="NCBIfam" id="NF010006">
    <property type="entry name" value="PRK13479.1"/>
    <property type="match status" value="1"/>
</dbReference>
<feature type="domain" description="Aminotransferase class V" evidence="10">
    <location>
        <begin position="44"/>
        <end position="303"/>
    </location>
</feature>
<dbReference type="EMBL" id="JACEON010000011">
    <property type="protein sequence ID" value="MBA4612503.1"/>
    <property type="molecule type" value="Genomic_DNA"/>
</dbReference>
<evidence type="ECO:0000256" key="4">
    <source>
        <dbReference type="ARBA" id="ARBA00022898"/>
    </source>
</evidence>
<dbReference type="Proteomes" id="UP000559404">
    <property type="component" value="Unassembled WGS sequence"/>
</dbReference>
<dbReference type="PIRSF" id="PIRSF000524">
    <property type="entry name" value="SPT"/>
    <property type="match status" value="1"/>
</dbReference>
<evidence type="ECO:0000256" key="5">
    <source>
        <dbReference type="ARBA" id="ARBA00023317"/>
    </source>
</evidence>
<evidence type="ECO:0000256" key="2">
    <source>
        <dbReference type="ARBA" id="ARBA00022576"/>
    </source>
</evidence>
<dbReference type="PANTHER" id="PTHR42778:SF1">
    <property type="entry name" value="2-AMINOETHYLPHOSPHONATE--PYRUVATE TRANSAMINASE"/>
    <property type="match status" value="1"/>
</dbReference>
<dbReference type="AlphaFoldDB" id="A0A838Y0B8"/>
<dbReference type="NCBIfam" id="TIGR02326">
    <property type="entry name" value="transamin_PhnW"/>
    <property type="match status" value="1"/>
</dbReference>
<dbReference type="InterPro" id="IPR015421">
    <property type="entry name" value="PyrdxlP-dep_Trfase_major"/>
</dbReference>
<comment type="subunit">
    <text evidence="7">Homodimer.</text>
</comment>
<gene>
    <name evidence="7" type="primary">phnW</name>
    <name evidence="11" type="ORF">H1W37_12620</name>
</gene>
<feature type="modified residue" description="N6-(pyridoxal phosphate)lysine" evidence="7 9">
    <location>
        <position position="192"/>
    </location>
</feature>
<keyword evidence="3 7" id="KW-0808">Transferase</keyword>
<keyword evidence="2 7" id="KW-0032">Aminotransferase</keyword>
<reference evidence="11 12" key="1">
    <citation type="submission" date="2020-07" db="EMBL/GenBank/DDBJ databases">
        <authorList>
            <person name="Li M."/>
        </authorList>
    </citation>
    <scope>NUCLEOTIDE SEQUENCE [LARGE SCALE GENOMIC DNA]</scope>
    <source>
        <strain evidence="11 12">DSM 23284</strain>
    </source>
</reference>
<dbReference type="InterPro" id="IPR024169">
    <property type="entry name" value="SP_NH2Trfase/AEP_transaminase"/>
</dbReference>
<comment type="catalytic activity">
    <reaction evidence="6 7">
        <text>(2-aminoethyl)phosphonate + pyruvate = phosphonoacetaldehyde + L-alanine</text>
        <dbReference type="Rhea" id="RHEA:17021"/>
        <dbReference type="ChEBI" id="CHEBI:15361"/>
        <dbReference type="ChEBI" id="CHEBI:57418"/>
        <dbReference type="ChEBI" id="CHEBI:57972"/>
        <dbReference type="ChEBI" id="CHEBI:58383"/>
        <dbReference type="EC" id="2.6.1.37"/>
    </reaction>
</comment>
<keyword evidence="5 7" id="KW-0670">Pyruvate</keyword>
<feature type="binding site" evidence="8">
    <location>
        <position position="337"/>
    </location>
    <ligand>
        <name>substrate</name>
    </ligand>
</feature>
<dbReference type="EC" id="2.6.1.37" evidence="7"/>
<reference evidence="11 12" key="2">
    <citation type="submission" date="2020-08" db="EMBL/GenBank/DDBJ databases">
        <title>Stappia taiwanensis sp. nov., isolated from a coastal thermal spring.</title>
        <authorList>
            <person name="Kampfer P."/>
        </authorList>
    </citation>
    <scope>NUCLEOTIDE SEQUENCE [LARGE SCALE GENOMIC DNA]</scope>
    <source>
        <strain evidence="11 12">DSM 23284</strain>
    </source>
</reference>
<dbReference type="InterPro" id="IPR000192">
    <property type="entry name" value="Aminotrans_V_dom"/>
</dbReference>
<evidence type="ECO:0000259" key="10">
    <source>
        <dbReference type="Pfam" id="PF00266"/>
    </source>
</evidence>
<comment type="caution">
    <text evidence="11">The sequence shown here is derived from an EMBL/GenBank/DDBJ whole genome shotgun (WGS) entry which is preliminary data.</text>
</comment>
<evidence type="ECO:0000256" key="1">
    <source>
        <dbReference type="ARBA" id="ARBA00001933"/>
    </source>
</evidence>
<dbReference type="RefSeq" id="WP_181760703.1">
    <property type="nucleotide sequence ID" value="NZ_BMCR01000010.1"/>
</dbReference>
<proteinExistence type="inferred from homology"/>
<dbReference type="Gene3D" id="3.40.640.10">
    <property type="entry name" value="Type I PLP-dependent aspartate aminotransferase-like (Major domain)"/>
    <property type="match status" value="1"/>
</dbReference>
<dbReference type="InterPro" id="IPR012703">
    <property type="entry name" value="NH2EtPonate_pyrv_transaminase"/>
</dbReference>
<keyword evidence="12" id="KW-1185">Reference proteome</keyword>
<evidence type="ECO:0000256" key="3">
    <source>
        <dbReference type="ARBA" id="ARBA00022679"/>
    </source>
</evidence>
<dbReference type="InterPro" id="IPR015424">
    <property type="entry name" value="PyrdxlP-dep_Trfase"/>
</dbReference>
<evidence type="ECO:0000313" key="11">
    <source>
        <dbReference type="EMBL" id="MBA4612503.1"/>
    </source>
</evidence>
<keyword evidence="4 7" id="KW-0663">Pyridoxal phosphate</keyword>
<dbReference type="Pfam" id="PF00266">
    <property type="entry name" value="Aminotran_5"/>
    <property type="match status" value="1"/>
</dbReference>
<organism evidence="11 12">
    <name type="scientific">Stappia taiwanensis</name>
    <dbReference type="NCBI Taxonomy" id="992267"/>
    <lineage>
        <taxon>Bacteria</taxon>
        <taxon>Pseudomonadati</taxon>
        <taxon>Pseudomonadota</taxon>
        <taxon>Alphaproteobacteria</taxon>
        <taxon>Hyphomicrobiales</taxon>
        <taxon>Stappiaceae</taxon>
        <taxon>Stappia</taxon>
    </lineage>
</organism>
<dbReference type="InterPro" id="IPR015422">
    <property type="entry name" value="PyrdxlP-dep_Trfase_small"/>
</dbReference>